<dbReference type="InterPro" id="IPR018392">
    <property type="entry name" value="LysM"/>
</dbReference>
<evidence type="ECO:0000259" key="1">
    <source>
        <dbReference type="PROSITE" id="PS51782"/>
    </source>
</evidence>
<dbReference type="AlphaFoldDB" id="A0A448V1F1"/>
<dbReference type="SMART" id="SM00257">
    <property type="entry name" value="LysM"/>
    <property type="match status" value="1"/>
</dbReference>
<organism evidence="2 3">
    <name type="scientific">Aedoeadaptatus ivorii</name>
    <dbReference type="NCBI Taxonomy" id="54006"/>
    <lineage>
        <taxon>Bacteria</taxon>
        <taxon>Bacillati</taxon>
        <taxon>Bacillota</taxon>
        <taxon>Tissierellia</taxon>
        <taxon>Tissierellales</taxon>
        <taxon>Peptoniphilaceae</taxon>
        <taxon>Aedoeadaptatus</taxon>
    </lineage>
</organism>
<dbReference type="KEGG" id="piv:NCTC13079_00821"/>
<keyword evidence="3" id="KW-1185">Reference proteome</keyword>
<dbReference type="PROSITE" id="PS51782">
    <property type="entry name" value="LYSM"/>
    <property type="match status" value="1"/>
</dbReference>
<dbReference type="Pfam" id="PF01476">
    <property type="entry name" value="LysM"/>
    <property type="match status" value="1"/>
</dbReference>
<dbReference type="SUPFAM" id="SSF54106">
    <property type="entry name" value="LysM domain"/>
    <property type="match status" value="1"/>
</dbReference>
<reference evidence="2 3" key="1">
    <citation type="submission" date="2018-12" db="EMBL/GenBank/DDBJ databases">
        <authorList>
            <consortium name="Pathogen Informatics"/>
        </authorList>
    </citation>
    <scope>NUCLEOTIDE SEQUENCE [LARGE SCALE GENOMIC DNA]</scope>
    <source>
        <strain evidence="2 3">NCTC13079</strain>
    </source>
</reference>
<protein>
    <submittedName>
        <fullName evidence="2">LysM domain</fullName>
    </submittedName>
</protein>
<dbReference type="Proteomes" id="UP000269544">
    <property type="component" value="Chromosome"/>
</dbReference>
<dbReference type="EMBL" id="LR134523">
    <property type="protein sequence ID" value="VEJ35659.1"/>
    <property type="molecule type" value="Genomic_DNA"/>
</dbReference>
<dbReference type="OrthoDB" id="1698825at2"/>
<evidence type="ECO:0000313" key="2">
    <source>
        <dbReference type="EMBL" id="VEJ35659.1"/>
    </source>
</evidence>
<gene>
    <name evidence="2" type="ORF">NCTC13079_00821</name>
</gene>
<name>A0A448V1F1_9FIRM</name>
<proteinExistence type="predicted"/>
<feature type="domain" description="LysM" evidence="1">
    <location>
        <begin position="56"/>
        <end position="107"/>
    </location>
</feature>
<sequence>MLGYEYKSRRASHQLVAERARRKRLRLLPIAALILMSILGLKGAPENLPTYFVEEETYVVAEGDSLWRIASAYSGPDEDVRFVVDRILKDNALQNGADLRPGDRLKIYTRHELH</sequence>
<dbReference type="CDD" id="cd00118">
    <property type="entry name" value="LysM"/>
    <property type="match status" value="1"/>
</dbReference>
<dbReference type="Gene3D" id="3.10.350.10">
    <property type="entry name" value="LysM domain"/>
    <property type="match status" value="1"/>
</dbReference>
<evidence type="ECO:0000313" key="3">
    <source>
        <dbReference type="Proteomes" id="UP000269544"/>
    </source>
</evidence>
<dbReference type="InterPro" id="IPR036779">
    <property type="entry name" value="LysM_dom_sf"/>
</dbReference>
<accession>A0A448V1F1</accession>